<dbReference type="InterPro" id="IPR050748">
    <property type="entry name" value="Glycosyltrans_8_dom-fam"/>
</dbReference>
<sequence>MNTPTIPIRVKPISQSLDYILEHSCSVARFGDGEMDIIAGHSIPYQDYDPQLASELKEILGLESNQHLMVCLSDVFENRERYTDACNHFWEGHLQHYQDYYRQICKAPWYGSTFISRPYMDLADKSLSATYFQSLKQIWIDKDILIVEGKTSRSGVGNDLFQEAKSIQRIICPSKNAYAQIDEIISAIKTYGQDKLVLLMLGPTAKVLAYRLSKTGMQAIDIGHIDSEYEWFTMQAQTKIKLQHKHTAEHNFDQDIIFTEDQDYLQQIVLDLTGEVLPALQESKTLDIAFSVNNRYAQYLGATILSILAHHPKEEVRVHILYKEIAQSILQDLGNLAQQTPNLELHFHLLEDQQFSAIPIRTEQFPIESFSRFLLPELLADLGRILYLDVDILVHGNLMELFQTDLEEYELGAIVEADIFKYYQWYLDSLGFGPNDAYFSSGVLLMDLDKMRQNGTTNQLIAMALEKARDYKFPDQDILNTYYKGQFKQLSPAYNYTDVRKQNRELATDDVLIEHFNGDIKAWHAITKIPDYLKASALTYQDYQVAFIALQNRPLVSIIIPIGEESLHLQACLESISEQTYRKLEILLVQNKTYSHSQALMEAYQKDSRFHLLTLDTEVVSLEQAGIRKAKGDYLTFVRQTDWLDLEYVECLLTSLTEKDCQIAQTSFTVFNEEQQNYLFYSEEFPIGTVIKSKELLQCLHSLIWFEKEGHENLFGKLFHAQIFSPIFHRQSLNNTKLAYLAYLTADKVVISRHKLYVRRFKEKAENLAILNNKVDDLAYLFTLLCNHQLLTVDFTDYYKEQVQQLTEKMRRQYTENLNSCSSLSTPQETVTLLVNAWKARESSLRNCLDSIFNQDYPYIDVVVLMSDKQSELEDILVPYLINNRHVTVIKKDFSNKIEAYQVGLTQIKSSYFSMIEAEDWLDKTHISSLYHQLVEENALIASTAFTLFEENDGIYKIFEVDIATGSRTSSYLLENLFGLKWYEYYRHTHLDGKLYHSSILQKAGALASYQSEDLLACLFYLVGESVAFVNDRTYVKRNVSIVQPTFETEGGILQRMKELNQFASYMALCNLSLIHYKEFYKQELYDLLVTAQKLEKEELATKIEAKLNELQFLEQLPHHKQFY</sequence>
<feature type="coiled-coil region" evidence="4">
    <location>
        <begin position="1078"/>
        <end position="1117"/>
    </location>
</feature>
<evidence type="ECO:0000313" key="8">
    <source>
        <dbReference type="Proteomes" id="UP000072794"/>
    </source>
</evidence>
<dbReference type="AlphaFoldDB" id="A0A116KW13"/>
<evidence type="ECO:0000259" key="5">
    <source>
        <dbReference type="Pfam" id="PF00535"/>
    </source>
</evidence>
<dbReference type="InterPro" id="IPR029044">
    <property type="entry name" value="Nucleotide-diphossugar_trans"/>
</dbReference>
<gene>
    <name evidence="7" type="primary">rfaJ</name>
    <name evidence="7" type="ORF">ERS132414_00214</name>
</gene>
<dbReference type="CDD" id="cd04194">
    <property type="entry name" value="GT8_A4GalT_like"/>
    <property type="match status" value="1"/>
</dbReference>
<dbReference type="NCBIfam" id="TIGR03728">
    <property type="entry name" value="glyco_access_1"/>
    <property type="match status" value="1"/>
</dbReference>
<name>A0A116KW13_STRSU</name>
<feature type="domain" description="Glycosyltransferase 2-like" evidence="5">
    <location>
        <begin position="841"/>
        <end position="957"/>
    </location>
</feature>
<keyword evidence="4" id="KW-0175">Coiled coil</keyword>
<evidence type="ECO:0000259" key="6">
    <source>
        <dbReference type="Pfam" id="PF08759"/>
    </source>
</evidence>
<evidence type="ECO:0000256" key="1">
    <source>
        <dbReference type="ARBA" id="ARBA00022676"/>
    </source>
</evidence>
<dbReference type="PANTHER" id="PTHR13778">
    <property type="entry name" value="GLYCOSYLTRANSFERASE 8 DOMAIN-CONTAINING PROTEIN"/>
    <property type="match status" value="1"/>
</dbReference>
<dbReference type="InterPro" id="IPR014869">
    <property type="entry name" value="GT-D"/>
</dbReference>
<dbReference type="PANTHER" id="PTHR13778:SF47">
    <property type="entry name" value="LIPOPOLYSACCHARIDE 1,3-GALACTOSYLTRANSFERASE"/>
    <property type="match status" value="1"/>
</dbReference>
<dbReference type="Proteomes" id="UP000072794">
    <property type="component" value="Unassembled WGS sequence"/>
</dbReference>
<dbReference type="SUPFAM" id="SSF53448">
    <property type="entry name" value="Nucleotide-diphospho-sugar transferases"/>
    <property type="match status" value="3"/>
</dbReference>
<evidence type="ECO:0000256" key="4">
    <source>
        <dbReference type="SAM" id="Coils"/>
    </source>
</evidence>
<dbReference type="InterPro" id="IPR002495">
    <property type="entry name" value="Glyco_trans_8"/>
</dbReference>
<dbReference type="GO" id="GO:0008919">
    <property type="term" value="F:lipopolysaccharide glucosyltransferase I activity"/>
    <property type="evidence" value="ECO:0007669"/>
    <property type="project" value="UniProtKB-EC"/>
</dbReference>
<proteinExistence type="predicted"/>
<dbReference type="EMBL" id="FIHA01000003">
    <property type="protein sequence ID" value="CYU59007.1"/>
    <property type="molecule type" value="Genomic_DNA"/>
</dbReference>
<keyword evidence="2 7" id="KW-0808">Transferase</keyword>
<dbReference type="CDD" id="cd00761">
    <property type="entry name" value="Glyco_tranf_GTA_type"/>
    <property type="match status" value="2"/>
</dbReference>
<evidence type="ECO:0000313" key="7">
    <source>
        <dbReference type="EMBL" id="CYU59007.1"/>
    </source>
</evidence>
<dbReference type="Pfam" id="PF00535">
    <property type="entry name" value="Glycos_transf_2"/>
    <property type="match status" value="2"/>
</dbReference>
<protein>
    <submittedName>
        <fullName evidence="7">Glycosyl transferase family protein</fullName>
        <ecNumber evidence="7">2.4.1.58</ecNumber>
    </submittedName>
</protein>
<dbReference type="Gene3D" id="3.90.550.10">
    <property type="entry name" value="Spore Coat Polysaccharide Biosynthesis Protein SpsA, Chain A"/>
    <property type="match status" value="3"/>
</dbReference>
<evidence type="ECO:0000256" key="2">
    <source>
        <dbReference type="ARBA" id="ARBA00022679"/>
    </source>
</evidence>
<dbReference type="EC" id="2.4.1.58" evidence="7"/>
<feature type="domain" description="Glycosyltransferase GT-D fold" evidence="6">
    <location>
        <begin position="27"/>
        <end position="250"/>
    </location>
</feature>
<dbReference type="Pfam" id="PF01501">
    <property type="entry name" value="Glyco_transf_8"/>
    <property type="match status" value="1"/>
</dbReference>
<dbReference type="InterPro" id="IPR001173">
    <property type="entry name" value="Glyco_trans_2-like"/>
</dbReference>
<dbReference type="GO" id="GO:0046872">
    <property type="term" value="F:metal ion binding"/>
    <property type="evidence" value="ECO:0007669"/>
    <property type="project" value="UniProtKB-KW"/>
</dbReference>
<accession>A0A116KW13</accession>
<reference evidence="7 8" key="1">
    <citation type="submission" date="2016-02" db="EMBL/GenBank/DDBJ databases">
        <authorList>
            <consortium name="Pathogen Informatics"/>
        </authorList>
    </citation>
    <scope>NUCLEOTIDE SEQUENCE [LARGE SCALE GENOMIC DNA]</scope>
    <source>
        <strain evidence="7 8">LSS52</strain>
    </source>
</reference>
<keyword evidence="1 7" id="KW-0328">Glycosyltransferase</keyword>
<evidence type="ECO:0000256" key="3">
    <source>
        <dbReference type="ARBA" id="ARBA00022723"/>
    </source>
</evidence>
<dbReference type="Pfam" id="PF08759">
    <property type="entry name" value="GT-D"/>
    <property type="match status" value="1"/>
</dbReference>
<keyword evidence="3" id="KW-0479">Metal-binding</keyword>
<organism evidence="7 8">
    <name type="scientific">Streptococcus suis</name>
    <dbReference type="NCBI Taxonomy" id="1307"/>
    <lineage>
        <taxon>Bacteria</taxon>
        <taxon>Bacillati</taxon>
        <taxon>Bacillota</taxon>
        <taxon>Bacilli</taxon>
        <taxon>Lactobacillales</taxon>
        <taxon>Streptococcaceae</taxon>
        <taxon>Streptococcus</taxon>
    </lineage>
</organism>
<feature type="domain" description="Glycosyltransferase 2-like" evidence="5">
    <location>
        <begin position="557"/>
        <end position="695"/>
    </location>
</feature>